<evidence type="ECO:0000313" key="10">
    <source>
        <dbReference type="EMBL" id="WNH54698.1"/>
    </source>
</evidence>
<accession>A0ABY9YX23</accession>
<dbReference type="Pfam" id="PF00083">
    <property type="entry name" value="Sugar_tr"/>
    <property type="match status" value="1"/>
</dbReference>
<evidence type="ECO:0000256" key="7">
    <source>
        <dbReference type="ARBA" id="ARBA00023136"/>
    </source>
</evidence>
<feature type="transmembrane region" description="Helical" evidence="8">
    <location>
        <begin position="174"/>
        <end position="193"/>
    </location>
</feature>
<feature type="transmembrane region" description="Helical" evidence="8">
    <location>
        <begin position="12"/>
        <end position="30"/>
    </location>
</feature>
<evidence type="ECO:0000256" key="3">
    <source>
        <dbReference type="ARBA" id="ARBA00022475"/>
    </source>
</evidence>
<feature type="transmembrane region" description="Helical" evidence="8">
    <location>
        <begin position="290"/>
        <end position="309"/>
    </location>
</feature>
<feature type="transmembrane region" description="Helical" evidence="8">
    <location>
        <begin position="315"/>
        <end position="337"/>
    </location>
</feature>
<evidence type="ECO:0000256" key="6">
    <source>
        <dbReference type="ARBA" id="ARBA00022989"/>
    </source>
</evidence>
<comment type="subcellular location">
    <subcellularLocation>
        <location evidence="1">Cell membrane</location>
        <topology evidence="1">Multi-pass membrane protein</topology>
    </subcellularLocation>
</comment>
<evidence type="ECO:0000256" key="1">
    <source>
        <dbReference type="ARBA" id="ARBA00004651"/>
    </source>
</evidence>
<evidence type="ECO:0000256" key="2">
    <source>
        <dbReference type="ARBA" id="ARBA00022448"/>
    </source>
</evidence>
<dbReference type="Proteomes" id="UP001302072">
    <property type="component" value="Chromosome"/>
</dbReference>
<evidence type="ECO:0000256" key="5">
    <source>
        <dbReference type="ARBA" id="ARBA00022847"/>
    </source>
</evidence>
<protein>
    <submittedName>
        <fullName evidence="10">MFS transporter</fullName>
    </submittedName>
</protein>
<feature type="transmembrane region" description="Helical" evidence="8">
    <location>
        <begin position="259"/>
        <end position="278"/>
    </location>
</feature>
<feature type="transmembrane region" description="Helical" evidence="8">
    <location>
        <begin position="36"/>
        <end position="58"/>
    </location>
</feature>
<dbReference type="InterPro" id="IPR020846">
    <property type="entry name" value="MFS_dom"/>
</dbReference>
<keyword evidence="5" id="KW-0769">Symport</keyword>
<evidence type="ECO:0000259" key="9">
    <source>
        <dbReference type="PROSITE" id="PS50850"/>
    </source>
</evidence>
<dbReference type="PANTHER" id="PTHR43528:SF1">
    <property type="entry name" value="ALPHA-KETOGLUTARATE PERMEASE"/>
    <property type="match status" value="1"/>
</dbReference>
<feature type="transmembrane region" description="Helical" evidence="8">
    <location>
        <begin position="100"/>
        <end position="125"/>
    </location>
</feature>
<dbReference type="InterPro" id="IPR011701">
    <property type="entry name" value="MFS"/>
</dbReference>
<feature type="domain" description="Major facilitator superfamily (MFS) profile" evidence="9">
    <location>
        <begin position="1"/>
        <end position="409"/>
    </location>
</feature>
<keyword evidence="4 8" id="KW-0812">Transmembrane</keyword>
<reference evidence="10 11" key="1">
    <citation type="submission" date="2022-12" db="EMBL/GenBank/DDBJ databases">
        <title>Two new species, Stenotrophomonas aracearum and Stenotrophomonas oahuensis, isolated from Anthurium (Araceae family) in Hawaii.</title>
        <authorList>
            <person name="Chunag S.C."/>
            <person name="Dobhal S."/>
            <person name="Alvarez A."/>
            <person name="Arif M."/>
        </authorList>
    </citation>
    <scope>NUCLEOTIDE SEQUENCE [LARGE SCALE GENOMIC DNA]</scope>
    <source>
        <strain evidence="10 11">A5586</strain>
    </source>
</reference>
<dbReference type="Gene3D" id="1.20.1250.20">
    <property type="entry name" value="MFS general substrate transporter like domains"/>
    <property type="match status" value="2"/>
</dbReference>
<evidence type="ECO:0000256" key="8">
    <source>
        <dbReference type="SAM" id="Phobius"/>
    </source>
</evidence>
<keyword evidence="6 8" id="KW-1133">Transmembrane helix</keyword>
<feature type="transmembrane region" description="Helical" evidence="8">
    <location>
        <begin position="349"/>
        <end position="371"/>
    </location>
</feature>
<proteinExistence type="predicted"/>
<keyword evidence="2" id="KW-0813">Transport</keyword>
<organism evidence="10 11">
    <name type="scientific">Stenotrophomonas oahuensis</name>
    <dbReference type="NCBI Taxonomy" id="3003271"/>
    <lineage>
        <taxon>Bacteria</taxon>
        <taxon>Pseudomonadati</taxon>
        <taxon>Pseudomonadota</taxon>
        <taxon>Gammaproteobacteria</taxon>
        <taxon>Lysobacterales</taxon>
        <taxon>Lysobacteraceae</taxon>
        <taxon>Stenotrophomonas</taxon>
    </lineage>
</organism>
<evidence type="ECO:0000313" key="11">
    <source>
        <dbReference type="Proteomes" id="UP001302072"/>
    </source>
</evidence>
<name>A0ABY9YX23_9GAMM</name>
<keyword evidence="3" id="KW-1003">Cell membrane</keyword>
<dbReference type="Pfam" id="PF07690">
    <property type="entry name" value="MFS_1"/>
    <property type="match status" value="1"/>
</dbReference>
<dbReference type="SUPFAM" id="SSF103473">
    <property type="entry name" value="MFS general substrate transporter"/>
    <property type="match status" value="1"/>
</dbReference>
<feature type="transmembrane region" description="Helical" evidence="8">
    <location>
        <begin position="137"/>
        <end position="162"/>
    </location>
</feature>
<keyword evidence="7 8" id="KW-0472">Membrane</keyword>
<dbReference type="InterPro" id="IPR036259">
    <property type="entry name" value="MFS_trans_sf"/>
</dbReference>
<dbReference type="InterPro" id="IPR005828">
    <property type="entry name" value="MFS_sugar_transport-like"/>
</dbReference>
<dbReference type="PANTHER" id="PTHR43528">
    <property type="entry name" value="ALPHA-KETOGLUTARATE PERMEASE"/>
    <property type="match status" value="1"/>
</dbReference>
<feature type="transmembrane region" description="Helical" evidence="8">
    <location>
        <begin position="70"/>
        <end position="94"/>
    </location>
</feature>
<keyword evidence="11" id="KW-1185">Reference proteome</keyword>
<dbReference type="InterPro" id="IPR051084">
    <property type="entry name" value="H+-coupled_symporters"/>
</dbReference>
<dbReference type="PROSITE" id="PS50850">
    <property type="entry name" value="MFS"/>
    <property type="match status" value="1"/>
</dbReference>
<gene>
    <name evidence="10" type="ORF">PDM29_12960</name>
</gene>
<evidence type="ECO:0000256" key="4">
    <source>
        <dbReference type="ARBA" id="ARBA00022692"/>
    </source>
</evidence>
<feature type="transmembrane region" description="Helical" evidence="8">
    <location>
        <begin position="383"/>
        <end position="402"/>
    </location>
</feature>
<feature type="transmembrane region" description="Helical" evidence="8">
    <location>
        <begin position="223"/>
        <end position="247"/>
    </location>
</feature>
<sequence length="413" mass="42884">MVIAGLSTVVEWYDFTLYLYLATVLSRVFFGGGEEALLVTLAGFAVSYLMRPLGALCFGSLGDRIGRRWMLLASMILMTAAMLATALLPTFASIGVSAGVLLLLLRCVMAFSVGGEYTGVVAYLLESVPPRRRGLVTSLASAASEIGALLAVGVSALTVALLSDAQLAAWGWRIPFFVGAALAGVILVARSTLHESPEFIRQREVGTVPKTPIRDTWRHHRGAVVRTFAVSALGSITYYVGITYVPAFLGSMSEVSEATALWLSTVAAVAVIVVTPLFGALSDWIGRRPLLIALAVLSALLPLGLFALMGEGGVVEIAVGAVVLAALAGGVSAVAAPATAEQFPGEGRLSGLALGVTVATAFFGGATPLLAELLVRQTGWAGAPGAMIALVAVVVLPALWTLRETRPTRDTSA</sequence>
<dbReference type="EMBL" id="CP115541">
    <property type="protein sequence ID" value="WNH54698.1"/>
    <property type="molecule type" value="Genomic_DNA"/>
</dbReference>
<dbReference type="RefSeq" id="WP_311193781.1">
    <property type="nucleotide sequence ID" value="NZ_CP115541.1"/>
</dbReference>